<feature type="transmembrane region" description="Helical" evidence="7">
    <location>
        <begin position="478"/>
        <end position="502"/>
    </location>
</feature>
<feature type="transmembrane region" description="Helical" evidence="7">
    <location>
        <begin position="434"/>
        <end position="458"/>
    </location>
</feature>
<evidence type="ECO:0000256" key="6">
    <source>
        <dbReference type="ARBA" id="ARBA00023136"/>
    </source>
</evidence>
<dbReference type="RefSeq" id="WP_064231256.1">
    <property type="nucleotide sequence ID" value="NZ_LVZK01000001.1"/>
</dbReference>
<keyword evidence="10" id="KW-1185">Reference proteome</keyword>
<keyword evidence="2 7" id="KW-0813">Transport</keyword>
<comment type="similarity">
    <text evidence="7">Belongs to the binding-protein-dependent transport system permease family.</text>
</comment>
<evidence type="ECO:0000256" key="3">
    <source>
        <dbReference type="ARBA" id="ARBA00022475"/>
    </source>
</evidence>
<feature type="transmembrane region" description="Helical" evidence="7">
    <location>
        <begin position="286"/>
        <end position="306"/>
    </location>
</feature>
<comment type="caution">
    <text evidence="9">The sequence shown here is derived from an EMBL/GenBank/DDBJ whole genome shotgun (WGS) entry which is preliminary data.</text>
</comment>
<dbReference type="PANTHER" id="PTHR43163:SF6">
    <property type="entry name" value="DIPEPTIDE TRANSPORT SYSTEM PERMEASE PROTEIN DPPB-RELATED"/>
    <property type="match status" value="1"/>
</dbReference>
<feature type="transmembrane region" description="Helical" evidence="7">
    <location>
        <begin position="104"/>
        <end position="123"/>
    </location>
</feature>
<feature type="transmembrane region" description="Helical" evidence="7">
    <location>
        <begin position="175"/>
        <end position="193"/>
    </location>
</feature>
<dbReference type="PANTHER" id="PTHR43163">
    <property type="entry name" value="DIPEPTIDE TRANSPORT SYSTEM PERMEASE PROTEIN DPPB-RELATED"/>
    <property type="match status" value="1"/>
</dbReference>
<keyword evidence="5 7" id="KW-1133">Transmembrane helix</keyword>
<feature type="domain" description="ABC transmembrane type-1" evidence="8">
    <location>
        <begin position="100"/>
        <end position="499"/>
    </location>
</feature>
<evidence type="ECO:0000256" key="1">
    <source>
        <dbReference type="ARBA" id="ARBA00004651"/>
    </source>
</evidence>
<dbReference type="CDD" id="cd06261">
    <property type="entry name" value="TM_PBP2"/>
    <property type="match status" value="2"/>
</dbReference>
<dbReference type="EMBL" id="LVZK01000001">
    <property type="protein sequence ID" value="OAP86453.1"/>
    <property type="molecule type" value="Genomic_DNA"/>
</dbReference>
<feature type="transmembrane region" description="Helical" evidence="7">
    <location>
        <begin position="205"/>
        <end position="225"/>
    </location>
</feature>
<feature type="transmembrane region" description="Helical" evidence="7">
    <location>
        <begin position="257"/>
        <end position="280"/>
    </location>
</feature>
<evidence type="ECO:0000313" key="9">
    <source>
        <dbReference type="EMBL" id="OAP86453.1"/>
    </source>
</evidence>
<feature type="transmembrane region" description="Helical" evidence="7">
    <location>
        <begin position="9"/>
        <end position="28"/>
    </location>
</feature>
<feature type="transmembrane region" description="Helical" evidence="7">
    <location>
        <begin position="231"/>
        <end position="250"/>
    </location>
</feature>
<comment type="subcellular location">
    <subcellularLocation>
        <location evidence="1 7">Cell membrane</location>
        <topology evidence="1 7">Multi-pass membrane protein</topology>
    </subcellularLocation>
</comment>
<dbReference type="InterPro" id="IPR035906">
    <property type="entry name" value="MetI-like_sf"/>
</dbReference>
<feature type="transmembrane region" description="Helical" evidence="7">
    <location>
        <begin position="313"/>
        <end position="334"/>
    </location>
</feature>
<accession>A0A179B5C9</accession>
<evidence type="ECO:0000259" key="8">
    <source>
        <dbReference type="PROSITE" id="PS50928"/>
    </source>
</evidence>
<dbReference type="Gene3D" id="1.10.3720.10">
    <property type="entry name" value="MetI-like"/>
    <property type="match status" value="2"/>
</dbReference>
<proteinExistence type="inferred from homology"/>
<sequence>MFKFIIKRLGISALVMLAASVILFILTINAGDPLGDLRESTSPNRQNLIDRRIAVMHLNDPWYTRYFAWLGGASKCFVGACDFGTNFRGQRVNDLLVDAMGSSLRLVFLSTIFAIVLGVFFGVMTAIRQYSGFDYVVTFISFAFFSLPSFVFAVLLKEYGAIKFNDWLEDPTISFATTVLFAAIFALFAQSLVGGDLRRRAGAGAGAFLFALVALVVISSTKWFLSPQLGWGFIAVVSIASAVLFVSLFCGLSNRRALASALGSSAMSLVIFLAASGSLWQPTWGLLFGLLLAAILAGVVVGFAFGGYAKRSVMWANVWTACATFLAVFANYMAEYWADYTKVVGDRPVPTVGAGTPNFEGGEIFWLNVIDTATHLLLPTISLTLISFASYTRYTRSSMLEVLGQDYIRTARSKGLPERTVITRHAFRNAMIPITTIVATDFANLIGGAVITESIFGWQGMGALFRSGLDAVDPMPVMAFFTVTGTAAIVMNMVADILYAYIDPRIRR</sequence>
<name>A0A179B5C9_9ACTO</name>
<dbReference type="Pfam" id="PF00528">
    <property type="entry name" value="BPD_transp_1"/>
    <property type="match status" value="1"/>
</dbReference>
<gene>
    <name evidence="9" type="ORF">A4H34_04735</name>
</gene>
<evidence type="ECO:0000313" key="10">
    <source>
        <dbReference type="Proteomes" id="UP000078368"/>
    </source>
</evidence>
<reference evidence="9 10" key="1">
    <citation type="submission" date="2016-04" db="EMBL/GenBank/DDBJ databases">
        <title>Peptidophaga gingivicola gen. nov., sp. nov., isolated from human subgingival plaque.</title>
        <authorList>
            <person name="Beall C.J."/>
            <person name="Mokrzan E.M."/>
            <person name="Griffen A.L."/>
            <person name="Leys E.J."/>
        </authorList>
    </citation>
    <scope>NUCLEOTIDE SEQUENCE [LARGE SCALE GENOMIC DNA]</scope>
    <source>
        <strain evidence="9 10">BA112</strain>
    </source>
</reference>
<dbReference type="GO" id="GO:0005886">
    <property type="term" value="C:plasma membrane"/>
    <property type="evidence" value="ECO:0007669"/>
    <property type="project" value="UniProtKB-SubCell"/>
</dbReference>
<evidence type="ECO:0000256" key="4">
    <source>
        <dbReference type="ARBA" id="ARBA00022692"/>
    </source>
</evidence>
<dbReference type="Proteomes" id="UP000078368">
    <property type="component" value="Unassembled WGS sequence"/>
</dbReference>
<keyword evidence="4 7" id="KW-0812">Transmembrane</keyword>
<evidence type="ECO:0000256" key="7">
    <source>
        <dbReference type="RuleBase" id="RU363032"/>
    </source>
</evidence>
<keyword evidence="6 7" id="KW-0472">Membrane</keyword>
<dbReference type="GO" id="GO:0055085">
    <property type="term" value="P:transmembrane transport"/>
    <property type="evidence" value="ECO:0007669"/>
    <property type="project" value="InterPro"/>
</dbReference>
<dbReference type="AlphaFoldDB" id="A0A179B5C9"/>
<feature type="transmembrane region" description="Helical" evidence="7">
    <location>
        <begin position="364"/>
        <end position="389"/>
    </location>
</feature>
<dbReference type="SUPFAM" id="SSF161098">
    <property type="entry name" value="MetI-like"/>
    <property type="match status" value="2"/>
</dbReference>
<evidence type="ECO:0000256" key="5">
    <source>
        <dbReference type="ARBA" id="ARBA00022989"/>
    </source>
</evidence>
<dbReference type="PROSITE" id="PS50928">
    <property type="entry name" value="ABC_TM1"/>
    <property type="match status" value="1"/>
</dbReference>
<organism evidence="9 10">
    <name type="scientific">Peptidiphaga gingivicola</name>
    <dbReference type="NCBI Taxonomy" id="2741497"/>
    <lineage>
        <taxon>Bacteria</taxon>
        <taxon>Bacillati</taxon>
        <taxon>Actinomycetota</taxon>
        <taxon>Actinomycetes</taxon>
        <taxon>Actinomycetales</taxon>
        <taxon>Actinomycetaceae</taxon>
        <taxon>Peptidiphaga</taxon>
    </lineage>
</organism>
<keyword evidence="3" id="KW-1003">Cell membrane</keyword>
<dbReference type="InterPro" id="IPR000515">
    <property type="entry name" value="MetI-like"/>
</dbReference>
<evidence type="ECO:0000256" key="2">
    <source>
        <dbReference type="ARBA" id="ARBA00022448"/>
    </source>
</evidence>
<dbReference type="OrthoDB" id="3543764at2"/>
<feature type="transmembrane region" description="Helical" evidence="7">
    <location>
        <begin position="135"/>
        <end position="155"/>
    </location>
</feature>
<protein>
    <submittedName>
        <fullName evidence="9">ABC transporter permease</fullName>
    </submittedName>
</protein>
<dbReference type="STRING" id="1823756.A4H34_04735"/>